<dbReference type="WBParaSite" id="GPUH_0001267201-mRNA-1">
    <property type="protein sequence ID" value="GPUH_0001267201-mRNA-1"/>
    <property type="gene ID" value="GPUH_0001267201"/>
</dbReference>
<evidence type="ECO:0000313" key="2">
    <source>
        <dbReference type="EMBL" id="VDN20835.1"/>
    </source>
</evidence>
<evidence type="ECO:0000256" key="1">
    <source>
        <dbReference type="SAM" id="Coils"/>
    </source>
</evidence>
<gene>
    <name evidence="2" type="ORF">GPUH_LOCUS12658</name>
</gene>
<dbReference type="Proteomes" id="UP000271098">
    <property type="component" value="Unassembled WGS sequence"/>
</dbReference>
<feature type="coiled-coil region" evidence="1">
    <location>
        <begin position="210"/>
        <end position="244"/>
    </location>
</feature>
<keyword evidence="3" id="KW-1185">Reference proteome</keyword>
<protein>
    <submittedName>
        <fullName evidence="4">Myosin_tail_1 domain-containing protein</fullName>
    </submittedName>
</protein>
<name>A0A183DVB7_9BILA</name>
<evidence type="ECO:0000313" key="4">
    <source>
        <dbReference type="WBParaSite" id="GPUH_0001267201-mRNA-1"/>
    </source>
</evidence>
<evidence type="ECO:0000313" key="3">
    <source>
        <dbReference type="Proteomes" id="UP000271098"/>
    </source>
</evidence>
<dbReference type="OrthoDB" id="5852617at2759"/>
<reference evidence="4" key="1">
    <citation type="submission" date="2016-06" db="UniProtKB">
        <authorList>
            <consortium name="WormBaseParasite"/>
        </authorList>
    </citation>
    <scope>IDENTIFICATION</scope>
</reference>
<accession>A0A183DVB7</accession>
<proteinExistence type="predicted"/>
<organism evidence="4">
    <name type="scientific">Gongylonema pulchrum</name>
    <dbReference type="NCBI Taxonomy" id="637853"/>
    <lineage>
        <taxon>Eukaryota</taxon>
        <taxon>Metazoa</taxon>
        <taxon>Ecdysozoa</taxon>
        <taxon>Nematoda</taxon>
        <taxon>Chromadorea</taxon>
        <taxon>Rhabditida</taxon>
        <taxon>Spirurina</taxon>
        <taxon>Spiruromorpha</taxon>
        <taxon>Spiruroidea</taxon>
        <taxon>Gongylonematidae</taxon>
        <taxon>Gongylonema</taxon>
    </lineage>
</organism>
<reference evidence="2 3" key="2">
    <citation type="submission" date="2018-11" db="EMBL/GenBank/DDBJ databases">
        <authorList>
            <consortium name="Pathogen Informatics"/>
        </authorList>
    </citation>
    <scope>NUCLEOTIDE SEQUENCE [LARGE SCALE GENOMIC DNA]</scope>
</reference>
<dbReference type="EMBL" id="UYRT01079495">
    <property type="protein sequence ID" value="VDN20835.1"/>
    <property type="molecule type" value="Genomic_DNA"/>
</dbReference>
<sequence>MCGKQWKGTDKRKLLSGKLQTLIANARNYKVATTQTVLSGDTKQYGYGTSNTSAPILELLQREDPQLINRISDLIQQKLKIQKINDSELELLRTEKHKAHERKILNERLDDSERETRKLKVDSVRIQAENRVLADENKILKESLAEKRATDEQLRHERKILNERLDDSERATRKLKVDSVRIQAENRVLADENKILKESLAEKRATDEQLRKSVNIISELRNKLKKANEVKELILHEFRHLEKERDQLLDAINDGIHEVETMNRMGSRKLTAEIARIESHIPLHTPEKD</sequence>
<dbReference type="AlphaFoldDB" id="A0A183DVB7"/>
<keyword evidence="1" id="KW-0175">Coiled coil</keyword>